<name>A0A831RVK0_9GAMM</name>
<dbReference type="InterPro" id="IPR016131">
    <property type="entry name" value="Haemerythrin_Fe_BS"/>
</dbReference>
<keyword evidence="3" id="KW-0479">Metal-binding</keyword>
<accession>A0A831RVK0</accession>
<dbReference type="PANTHER" id="PTHR37164">
    <property type="entry name" value="BACTERIOHEMERYTHRIN"/>
    <property type="match status" value="1"/>
</dbReference>
<evidence type="ECO:0000256" key="4">
    <source>
        <dbReference type="ARBA" id="ARBA00023004"/>
    </source>
</evidence>
<dbReference type="Proteomes" id="UP000886339">
    <property type="component" value="Unassembled WGS sequence"/>
</dbReference>
<keyword evidence="2" id="KW-0561">Oxygen transport</keyword>
<dbReference type="InterPro" id="IPR012312">
    <property type="entry name" value="Hemerythrin-like"/>
</dbReference>
<protein>
    <submittedName>
        <fullName evidence="6">Bacteriohemerythrin</fullName>
    </submittedName>
</protein>
<dbReference type="GO" id="GO:0046872">
    <property type="term" value="F:metal ion binding"/>
    <property type="evidence" value="ECO:0007669"/>
    <property type="project" value="UniProtKB-KW"/>
</dbReference>
<dbReference type="NCBIfam" id="NF033749">
    <property type="entry name" value="bact_hemeryth"/>
    <property type="match status" value="1"/>
</dbReference>
<dbReference type="AlphaFoldDB" id="A0A831RVK0"/>
<comment type="similarity">
    <text evidence="1">Belongs to the hemerythrin family.</text>
</comment>
<sequence>MEDGEKKDYIDAILEELISCTVWHFRHEERLMLKYAYDGYSEHRKEHEELIESIKALQQERKKEGISVTQDDIEFLEHWLTGHILGADMDLGAYLSEVM</sequence>
<reference evidence="6" key="1">
    <citation type="journal article" date="2020" name="mSystems">
        <title>Genome- and Community-Level Interaction Insights into Carbon Utilization and Element Cycling Functions of Hydrothermarchaeota in Hydrothermal Sediment.</title>
        <authorList>
            <person name="Zhou Z."/>
            <person name="Liu Y."/>
            <person name="Xu W."/>
            <person name="Pan J."/>
            <person name="Luo Z.H."/>
            <person name="Li M."/>
        </authorList>
    </citation>
    <scope>NUCLEOTIDE SEQUENCE [LARGE SCALE GENOMIC DNA]</scope>
    <source>
        <strain evidence="6">HyVt-458</strain>
    </source>
</reference>
<keyword evidence="2" id="KW-0813">Transport</keyword>
<dbReference type="EMBL" id="DRLF01000166">
    <property type="protein sequence ID" value="HEC06102.1"/>
    <property type="molecule type" value="Genomic_DNA"/>
</dbReference>
<dbReference type="InterPro" id="IPR035938">
    <property type="entry name" value="Hemerythrin-like_sf"/>
</dbReference>
<dbReference type="NCBIfam" id="TIGR02481">
    <property type="entry name" value="hemeryth_dom"/>
    <property type="match status" value="1"/>
</dbReference>
<dbReference type="PROSITE" id="PS00550">
    <property type="entry name" value="HEMERYTHRINS"/>
    <property type="match status" value="1"/>
</dbReference>
<evidence type="ECO:0000259" key="5">
    <source>
        <dbReference type="Pfam" id="PF01814"/>
    </source>
</evidence>
<proteinExistence type="inferred from homology"/>
<evidence type="ECO:0000256" key="1">
    <source>
        <dbReference type="ARBA" id="ARBA00010587"/>
    </source>
</evidence>
<dbReference type="CDD" id="cd12107">
    <property type="entry name" value="Hemerythrin"/>
    <property type="match status" value="1"/>
</dbReference>
<dbReference type="Gene3D" id="1.20.120.50">
    <property type="entry name" value="Hemerythrin-like"/>
    <property type="match status" value="1"/>
</dbReference>
<dbReference type="InterPro" id="IPR012827">
    <property type="entry name" value="Hemerythrin_metal-bd"/>
</dbReference>
<dbReference type="SUPFAM" id="SSF47188">
    <property type="entry name" value="Hemerythrin-like"/>
    <property type="match status" value="1"/>
</dbReference>
<dbReference type="InterPro" id="IPR050669">
    <property type="entry name" value="Hemerythrin"/>
</dbReference>
<gene>
    <name evidence="6" type="ORF">ENJ12_04590</name>
</gene>
<dbReference type="GO" id="GO:0005344">
    <property type="term" value="F:oxygen carrier activity"/>
    <property type="evidence" value="ECO:0007669"/>
    <property type="project" value="UniProtKB-KW"/>
</dbReference>
<evidence type="ECO:0000313" key="6">
    <source>
        <dbReference type="EMBL" id="HEC06102.1"/>
    </source>
</evidence>
<keyword evidence="4" id="KW-0408">Iron</keyword>
<dbReference type="PANTHER" id="PTHR37164:SF1">
    <property type="entry name" value="BACTERIOHEMERYTHRIN"/>
    <property type="match status" value="1"/>
</dbReference>
<organism evidence="6">
    <name type="scientific">Thiolapillus brandeum</name>
    <dbReference type="NCBI Taxonomy" id="1076588"/>
    <lineage>
        <taxon>Bacteria</taxon>
        <taxon>Pseudomonadati</taxon>
        <taxon>Pseudomonadota</taxon>
        <taxon>Gammaproteobacteria</taxon>
        <taxon>Chromatiales</taxon>
        <taxon>Sedimenticolaceae</taxon>
        <taxon>Thiolapillus</taxon>
    </lineage>
</organism>
<comment type="caution">
    <text evidence="6">The sequence shown here is derived from an EMBL/GenBank/DDBJ whole genome shotgun (WGS) entry which is preliminary data.</text>
</comment>
<evidence type="ECO:0000256" key="2">
    <source>
        <dbReference type="ARBA" id="ARBA00022621"/>
    </source>
</evidence>
<dbReference type="Pfam" id="PF01814">
    <property type="entry name" value="Hemerythrin"/>
    <property type="match status" value="1"/>
</dbReference>
<feature type="domain" description="Hemerythrin-like" evidence="5">
    <location>
        <begin position="8"/>
        <end position="92"/>
    </location>
</feature>
<evidence type="ECO:0000256" key="3">
    <source>
        <dbReference type="ARBA" id="ARBA00022723"/>
    </source>
</evidence>